<feature type="region of interest" description="Disordered" evidence="1">
    <location>
        <begin position="108"/>
        <end position="143"/>
    </location>
</feature>
<dbReference type="EMBL" id="DXBM01000072">
    <property type="protein sequence ID" value="HIZ47085.1"/>
    <property type="molecule type" value="Genomic_DNA"/>
</dbReference>
<gene>
    <name evidence="2" type="ORF">IAA19_08735</name>
</gene>
<comment type="caution">
    <text evidence="2">The sequence shown here is derived from an EMBL/GenBank/DDBJ whole genome shotgun (WGS) entry which is preliminary data.</text>
</comment>
<feature type="compositionally biased region" description="Acidic residues" evidence="1">
    <location>
        <begin position="125"/>
        <end position="136"/>
    </location>
</feature>
<sequence>MLYIGNFSYNDDSDSKDNYCLMPCVVEADGPEEAMEKFASHFQEIRRGSDLLDGAHEIYLDSLAELEGAPSEPVICQWQKIVPAMDGLCSITSALPVVDEGDDFANAYAWGEDDDDEDEHAHYDDLDDLDEDDMSETEPFLLF</sequence>
<dbReference type="Proteomes" id="UP000824062">
    <property type="component" value="Unassembled WGS sequence"/>
</dbReference>
<reference evidence="2" key="2">
    <citation type="submission" date="2021-04" db="EMBL/GenBank/DDBJ databases">
        <authorList>
            <person name="Gilroy R."/>
        </authorList>
    </citation>
    <scope>NUCLEOTIDE SEQUENCE</scope>
    <source>
        <strain evidence="2">ChiHjej12B11-14209</strain>
    </source>
</reference>
<evidence type="ECO:0000256" key="1">
    <source>
        <dbReference type="SAM" id="MobiDB-lite"/>
    </source>
</evidence>
<reference evidence="2" key="1">
    <citation type="journal article" date="2021" name="PeerJ">
        <title>Extensive microbial diversity within the chicken gut microbiome revealed by metagenomics and culture.</title>
        <authorList>
            <person name="Gilroy R."/>
            <person name="Ravi A."/>
            <person name="Getino M."/>
            <person name="Pursley I."/>
            <person name="Horton D.L."/>
            <person name="Alikhan N.F."/>
            <person name="Baker D."/>
            <person name="Gharbi K."/>
            <person name="Hall N."/>
            <person name="Watson M."/>
            <person name="Adriaenssens E.M."/>
            <person name="Foster-Nyarko E."/>
            <person name="Jarju S."/>
            <person name="Secka A."/>
            <person name="Antonio M."/>
            <person name="Oren A."/>
            <person name="Chaudhuri R.R."/>
            <person name="La Ragione R."/>
            <person name="Hildebrand F."/>
            <person name="Pallen M.J."/>
        </authorList>
    </citation>
    <scope>NUCLEOTIDE SEQUENCE</scope>
    <source>
        <strain evidence="2">ChiHjej12B11-14209</strain>
    </source>
</reference>
<accession>A0A9D2F0U4</accession>
<evidence type="ECO:0000313" key="2">
    <source>
        <dbReference type="EMBL" id="HIZ47085.1"/>
    </source>
</evidence>
<dbReference type="AlphaFoldDB" id="A0A9D2F0U4"/>
<proteinExistence type="predicted"/>
<organism evidence="2 3">
    <name type="scientific">Candidatus Olsenella pullistercoris</name>
    <dbReference type="NCBI Taxonomy" id="2838712"/>
    <lineage>
        <taxon>Bacteria</taxon>
        <taxon>Bacillati</taxon>
        <taxon>Actinomycetota</taxon>
        <taxon>Coriobacteriia</taxon>
        <taxon>Coriobacteriales</taxon>
        <taxon>Atopobiaceae</taxon>
        <taxon>Olsenella</taxon>
    </lineage>
</organism>
<name>A0A9D2F0U4_9ACTN</name>
<protein>
    <submittedName>
        <fullName evidence="2">Uncharacterized protein</fullName>
    </submittedName>
</protein>
<evidence type="ECO:0000313" key="3">
    <source>
        <dbReference type="Proteomes" id="UP000824062"/>
    </source>
</evidence>